<dbReference type="NCBIfam" id="NF038123">
    <property type="entry name" value="NF038123_dom"/>
    <property type="match status" value="1"/>
</dbReference>
<dbReference type="RefSeq" id="WP_394477908.1">
    <property type="nucleotide sequence ID" value="NZ_JBIGHV010000003.1"/>
</dbReference>
<accession>A0ABW7F0A6</accession>
<dbReference type="InterPro" id="IPR009465">
    <property type="entry name" value="Spondin_N"/>
</dbReference>
<keyword evidence="4" id="KW-1185">Reference proteome</keyword>
<organism evidence="3 4">
    <name type="scientific">Pelomonas parva</name>
    <dbReference type="NCBI Taxonomy" id="3299032"/>
    <lineage>
        <taxon>Bacteria</taxon>
        <taxon>Pseudomonadati</taxon>
        <taxon>Pseudomonadota</taxon>
        <taxon>Betaproteobacteria</taxon>
        <taxon>Burkholderiales</taxon>
        <taxon>Sphaerotilaceae</taxon>
        <taxon>Roseateles</taxon>
    </lineage>
</organism>
<dbReference type="Pfam" id="PF07589">
    <property type="entry name" value="PEP-CTERM"/>
    <property type="match status" value="1"/>
</dbReference>
<dbReference type="InterPro" id="IPR038678">
    <property type="entry name" value="Spondin_N_sf"/>
</dbReference>
<feature type="chain" id="PRO_5046205615" evidence="1">
    <location>
        <begin position="28"/>
        <end position="262"/>
    </location>
</feature>
<evidence type="ECO:0000313" key="4">
    <source>
        <dbReference type="Proteomes" id="UP001606210"/>
    </source>
</evidence>
<name>A0ABW7F0A6_9BURK</name>
<dbReference type="InterPro" id="IPR013424">
    <property type="entry name" value="Ice-binding_C"/>
</dbReference>
<reference evidence="3 4" key="1">
    <citation type="submission" date="2024-08" db="EMBL/GenBank/DDBJ databases">
        <authorList>
            <person name="Lu H."/>
        </authorList>
    </citation>
    <scope>NUCLEOTIDE SEQUENCE [LARGE SCALE GENOMIC DNA]</scope>
    <source>
        <strain evidence="3 4">LYH14W</strain>
    </source>
</reference>
<sequence>MPTIARTPLLHGALVALGLAAASVAQAQSTQLTVTITNLAPANGLAFAPLRVGFGDGSFDAFNLGQVAGAPIVSVAEGGSGAAWFPAFAAADPGALTGTVGGLLLPGASAQAQFTVNTSSQGMFTFAAMVVPSNDFFIGNDDPMAYRLFNANGQLMMPSITVKAREIWDAGSEVFDPAAAAFVGNNDLRSDQNSVVAFNFAELSAFSGLATGAGYTFNSSLAADSDVYRIDFALAPVPEPSTYALLLAGLGLVAARRLRAQG</sequence>
<feature type="signal peptide" evidence="1">
    <location>
        <begin position="1"/>
        <end position="27"/>
    </location>
</feature>
<gene>
    <name evidence="3" type="ORF">ACG00Y_08715</name>
</gene>
<dbReference type="EMBL" id="JBIGHV010000003">
    <property type="protein sequence ID" value="MFG6429989.1"/>
    <property type="molecule type" value="Genomic_DNA"/>
</dbReference>
<protein>
    <submittedName>
        <fullName evidence="3">Spondin domain-containing protein</fullName>
    </submittedName>
</protein>
<comment type="caution">
    <text evidence="3">The sequence shown here is derived from an EMBL/GenBank/DDBJ whole genome shotgun (WGS) entry which is preliminary data.</text>
</comment>
<feature type="domain" description="Ice-binding protein C-terminal" evidence="2">
    <location>
        <begin position="236"/>
        <end position="259"/>
    </location>
</feature>
<dbReference type="Gene3D" id="2.60.40.2130">
    <property type="entry name" value="F-spondin domain"/>
    <property type="match status" value="1"/>
</dbReference>
<keyword evidence="1" id="KW-0732">Signal</keyword>
<proteinExistence type="predicted"/>
<evidence type="ECO:0000256" key="1">
    <source>
        <dbReference type="SAM" id="SignalP"/>
    </source>
</evidence>
<evidence type="ECO:0000259" key="2">
    <source>
        <dbReference type="Pfam" id="PF07589"/>
    </source>
</evidence>
<dbReference type="Proteomes" id="UP001606210">
    <property type="component" value="Unassembled WGS sequence"/>
</dbReference>
<evidence type="ECO:0000313" key="3">
    <source>
        <dbReference type="EMBL" id="MFG6429989.1"/>
    </source>
</evidence>
<dbReference type="NCBIfam" id="TIGR02595">
    <property type="entry name" value="PEP_CTERM"/>
    <property type="match status" value="1"/>
</dbReference>